<dbReference type="Proteomes" id="UP000749311">
    <property type="component" value="Unassembled WGS sequence"/>
</dbReference>
<protein>
    <submittedName>
        <fullName evidence="7">AcrR family transcriptional regulator</fullName>
    </submittedName>
</protein>
<evidence type="ECO:0000256" key="2">
    <source>
        <dbReference type="ARBA" id="ARBA00023125"/>
    </source>
</evidence>
<reference evidence="7 8" key="1">
    <citation type="submission" date="2020-02" db="EMBL/GenBank/DDBJ databases">
        <title>Sequencing the genomes of 1000 actinobacteria strains.</title>
        <authorList>
            <person name="Klenk H.-P."/>
        </authorList>
    </citation>
    <scope>NUCLEOTIDE SEQUENCE [LARGE SCALE GENOMIC DNA]</scope>
    <source>
        <strain evidence="7 8">DSM 19609</strain>
    </source>
</reference>
<evidence type="ECO:0000313" key="7">
    <source>
        <dbReference type="EMBL" id="NIH58161.1"/>
    </source>
</evidence>
<dbReference type="InterPro" id="IPR011075">
    <property type="entry name" value="TetR_C"/>
</dbReference>
<dbReference type="Pfam" id="PF00440">
    <property type="entry name" value="TetR_N"/>
    <property type="match status" value="1"/>
</dbReference>
<dbReference type="Gene3D" id="1.10.357.10">
    <property type="entry name" value="Tetracycline Repressor, domain 2"/>
    <property type="match status" value="1"/>
</dbReference>
<feature type="region of interest" description="Disordered" evidence="5">
    <location>
        <begin position="1"/>
        <end position="21"/>
    </location>
</feature>
<gene>
    <name evidence="7" type="ORF">FB473_002853</name>
</gene>
<feature type="compositionally biased region" description="Basic and acidic residues" evidence="5">
    <location>
        <begin position="11"/>
        <end position="21"/>
    </location>
</feature>
<keyword evidence="3" id="KW-0804">Transcription</keyword>
<name>A0ABX0SN18_9ACTN</name>
<accession>A0ABX0SN18</accession>
<dbReference type="PANTHER" id="PTHR30055:SF148">
    <property type="entry name" value="TETR-FAMILY TRANSCRIPTIONAL REGULATOR"/>
    <property type="match status" value="1"/>
</dbReference>
<evidence type="ECO:0000256" key="5">
    <source>
        <dbReference type="SAM" id="MobiDB-lite"/>
    </source>
</evidence>
<dbReference type="PROSITE" id="PS50977">
    <property type="entry name" value="HTH_TETR_2"/>
    <property type="match status" value="1"/>
</dbReference>
<keyword evidence="2 4" id="KW-0238">DNA-binding</keyword>
<dbReference type="SUPFAM" id="SSF48498">
    <property type="entry name" value="Tetracyclin repressor-like, C-terminal domain"/>
    <property type="match status" value="1"/>
</dbReference>
<dbReference type="Gene3D" id="1.10.10.60">
    <property type="entry name" value="Homeodomain-like"/>
    <property type="match status" value="1"/>
</dbReference>
<sequence length="208" mass="22629">MTTEAFTTTGSRRDRGGRPTDEELTTRILEIGADLLHEQGFAALSVGQVARDAGCGKAAIYRRYPGKAALVAAIIESRARLGEAPDTGSVREDLLAHVLQNQSNQEGLGFATGRGMQAMFEPEVYPILWDSIFRLRRERGVAIIARGVARGELPDDVDADVILDALAGLTLYRQAVKGIRVDRQHFLNVIDALLVHPPRLLTGDIEGD</sequence>
<dbReference type="InterPro" id="IPR036271">
    <property type="entry name" value="Tet_transcr_reg_TetR-rel_C_sf"/>
</dbReference>
<dbReference type="SUPFAM" id="SSF46689">
    <property type="entry name" value="Homeodomain-like"/>
    <property type="match status" value="1"/>
</dbReference>
<dbReference type="EMBL" id="JAAMOZ010000002">
    <property type="protein sequence ID" value="NIH58161.1"/>
    <property type="molecule type" value="Genomic_DNA"/>
</dbReference>
<dbReference type="InterPro" id="IPR050109">
    <property type="entry name" value="HTH-type_TetR-like_transc_reg"/>
</dbReference>
<proteinExistence type="predicted"/>
<dbReference type="PANTHER" id="PTHR30055">
    <property type="entry name" value="HTH-TYPE TRANSCRIPTIONAL REGULATOR RUTR"/>
    <property type="match status" value="1"/>
</dbReference>
<keyword evidence="1" id="KW-0805">Transcription regulation</keyword>
<dbReference type="InterPro" id="IPR009057">
    <property type="entry name" value="Homeodomain-like_sf"/>
</dbReference>
<dbReference type="InterPro" id="IPR001647">
    <property type="entry name" value="HTH_TetR"/>
</dbReference>
<organism evidence="7 8">
    <name type="scientific">Brooklawnia cerclae</name>
    <dbReference type="NCBI Taxonomy" id="349934"/>
    <lineage>
        <taxon>Bacteria</taxon>
        <taxon>Bacillati</taxon>
        <taxon>Actinomycetota</taxon>
        <taxon>Actinomycetes</taxon>
        <taxon>Propionibacteriales</taxon>
        <taxon>Propionibacteriaceae</taxon>
        <taxon>Brooklawnia</taxon>
    </lineage>
</organism>
<evidence type="ECO:0000256" key="3">
    <source>
        <dbReference type="ARBA" id="ARBA00023163"/>
    </source>
</evidence>
<feature type="DNA-binding region" description="H-T-H motif" evidence="4">
    <location>
        <begin position="45"/>
        <end position="64"/>
    </location>
</feature>
<comment type="caution">
    <text evidence="7">The sequence shown here is derived from an EMBL/GenBank/DDBJ whole genome shotgun (WGS) entry which is preliminary data.</text>
</comment>
<evidence type="ECO:0000313" key="8">
    <source>
        <dbReference type="Proteomes" id="UP000749311"/>
    </source>
</evidence>
<dbReference type="RefSeq" id="WP_167169979.1">
    <property type="nucleotide sequence ID" value="NZ_BAAAOO010000006.1"/>
</dbReference>
<evidence type="ECO:0000256" key="4">
    <source>
        <dbReference type="PROSITE-ProRule" id="PRU00335"/>
    </source>
</evidence>
<dbReference type="Pfam" id="PF16859">
    <property type="entry name" value="TetR_C_11"/>
    <property type="match status" value="1"/>
</dbReference>
<evidence type="ECO:0000256" key="1">
    <source>
        <dbReference type="ARBA" id="ARBA00023015"/>
    </source>
</evidence>
<keyword evidence="8" id="KW-1185">Reference proteome</keyword>
<evidence type="ECO:0000259" key="6">
    <source>
        <dbReference type="PROSITE" id="PS50977"/>
    </source>
</evidence>
<feature type="domain" description="HTH tetR-type" evidence="6">
    <location>
        <begin position="22"/>
        <end position="82"/>
    </location>
</feature>
<dbReference type="PRINTS" id="PR00455">
    <property type="entry name" value="HTHTETR"/>
</dbReference>